<feature type="transmembrane region" description="Helical" evidence="5">
    <location>
        <begin position="54"/>
        <end position="72"/>
    </location>
</feature>
<dbReference type="AlphaFoldDB" id="A0A2A9CUV6"/>
<proteinExistence type="predicted"/>
<feature type="transmembrane region" description="Helical" evidence="5">
    <location>
        <begin position="213"/>
        <end position="234"/>
    </location>
</feature>
<evidence type="ECO:0000256" key="1">
    <source>
        <dbReference type="ARBA" id="ARBA00004127"/>
    </source>
</evidence>
<dbReference type="GO" id="GO:0012505">
    <property type="term" value="C:endomembrane system"/>
    <property type="evidence" value="ECO:0007669"/>
    <property type="project" value="UniProtKB-SubCell"/>
</dbReference>
<sequence>MTDLVDAPEVVGFGGLGARLNWLRAGVLGANDGLVSGAGLCIGVAAADPGNSPAILTAGVAGLLAGACAMAMGEYVSVSSQRDTEVALIERERRDLSETPELEFDELVEVYRGQGLTEATARQVVEELSAHDALAAHLRAEYGIHQHELTNPWHAAAASAIAFTSGFVLPLLAMMLLPIGLRIPLTLGVAALGLFATGWVSGHVSESAKYQPIIRNVLGGSAAMALTWAIGHLFGVVTG</sequence>
<dbReference type="PANTHER" id="PTHR31851">
    <property type="entry name" value="FE(2+)/MN(2+) TRANSPORTER PCL1"/>
    <property type="match status" value="1"/>
</dbReference>
<organism evidence="6 7">
    <name type="scientific">Propionicimonas paludicola</name>
    <dbReference type="NCBI Taxonomy" id="185243"/>
    <lineage>
        <taxon>Bacteria</taxon>
        <taxon>Bacillati</taxon>
        <taxon>Actinomycetota</taxon>
        <taxon>Actinomycetes</taxon>
        <taxon>Propionibacteriales</taxon>
        <taxon>Nocardioidaceae</taxon>
        <taxon>Propionicimonas</taxon>
    </lineage>
</organism>
<dbReference type="CDD" id="cd02432">
    <property type="entry name" value="Nodulin-21_like_1"/>
    <property type="match status" value="1"/>
</dbReference>
<name>A0A2A9CUV6_9ACTN</name>
<feature type="transmembrane region" description="Helical" evidence="5">
    <location>
        <begin position="183"/>
        <end position="201"/>
    </location>
</feature>
<keyword evidence="7" id="KW-1185">Reference proteome</keyword>
<evidence type="ECO:0000313" key="6">
    <source>
        <dbReference type="EMBL" id="PFG17422.1"/>
    </source>
</evidence>
<evidence type="ECO:0000256" key="4">
    <source>
        <dbReference type="ARBA" id="ARBA00023136"/>
    </source>
</evidence>
<dbReference type="RefSeq" id="WP_098462183.1">
    <property type="nucleotide sequence ID" value="NZ_PDJC01000001.1"/>
</dbReference>
<evidence type="ECO:0000256" key="5">
    <source>
        <dbReference type="SAM" id="Phobius"/>
    </source>
</evidence>
<evidence type="ECO:0000256" key="2">
    <source>
        <dbReference type="ARBA" id="ARBA00022692"/>
    </source>
</evidence>
<dbReference type="GO" id="GO:0005384">
    <property type="term" value="F:manganese ion transmembrane transporter activity"/>
    <property type="evidence" value="ECO:0007669"/>
    <property type="project" value="InterPro"/>
</dbReference>
<comment type="subcellular location">
    <subcellularLocation>
        <location evidence="1">Endomembrane system</location>
        <topology evidence="1">Multi-pass membrane protein</topology>
    </subcellularLocation>
</comment>
<evidence type="ECO:0000256" key="3">
    <source>
        <dbReference type="ARBA" id="ARBA00022989"/>
    </source>
</evidence>
<evidence type="ECO:0000313" key="7">
    <source>
        <dbReference type="Proteomes" id="UP000226079"/>
    </source>
</evidence>
<gene>
    <name evidence="6" type="ORF">ATK74_1992</name>
</gene>
<keyword evidence="3 5" id="KW-1133">Transmembrane helix</keyword>
<keyword evidence="2 5" id="KW-0812">Transmembrane</keyword>
<protein>
    <submittedName>
        <fullName evidence="6">VIT1/CCC1 family predicted Fe2+/Mn2+ transporter</fullName>
    </submittedName>
</protein>
<reference evidence="6 7" key="1">
    <citation type="submission" date="2017-10" db="EMBL/GenBank/DDBJ databases">
        <title>Sequencing the genomes of 1000 actinobacteria strains.</title>
        <authorList>
            <person name="Klenk H.-P."/>
        </authorList>
    </citation>
    <scope>NUCLEOTIDE SEQUENCE [LARGE SCALE GENOMIC DNA]</scope>
    <source>
        <strain evidence="6 7">DSM 15597</strain>
    </source>
</reference>
<dbReference type="EMBL" id="PDJC01000001">
    <property type="protein sequence ID" value="PFG17422.1"/>
    <property type="molecule type" value="Genomic_DNA"/>
</dbReference>
<dbReference type="OrthoDB" id="188924at2"/>
<accession>A0A2A9CUV6</accession>
<dbReference type="GO" id="GO:0030026">
    <property type="term" value="P:intracellular manganese ion homeostasis"/>
    <property type="evidence" value="ECO:0007669"/>
    <property type="project" value="InterPro"/>
</dbReference>
<dbReference type="Pfam" id="PF01988">
    <property type="entry name" value="VIT1"/>
    <property type="match status" value="1"/>
</dbReference>
<keyword evidence="4 5" id="KW-0472">Membrane</keyword>
<comment type="caution">
    <text evidence="6">The sequence shown here is derived from an EMBL/GenBank/DDBJ whole genome shotgun (WGS) entry which is preliminary data.</text>
</comment>
<dbReference type="Proteomes" id="UP000226079">
    <property type="component" value="Unassembled WGS sequence"/>
</dbReference>
<dbReference type="InterPro" id="IPR008217">
    <property type="entry name" value="Ccc1_fam"/>
</dbReference>
<feature type="transmembrane region" description="Helical" evidence="5">
    <location>
        <begin position="155"/>
        <end position="177"/>
    </location>
</feature>